<dbReference type="AlphaFoldDB" id="A0A6H1ZQX4"/>
<sequence length="54" mass="6263">MCKERVVPRFYNIVLSESLMKQIFKELGNIAGLSQYEGLTELEEIIAHFLKFGE</sequence>
<reference evidence="1" key="1">
    <citation type="submission" date="2020-03" db="EMBL/GenBank/DDBJ databases">
        <title>The deep terrestrial virosphere.</title>
        <authorList>
            <person name="Holmfeldt K."/>
            <person name="Nilsson E."/>
            <person name="Simone D."/>
            <person name="Lopez-Fernandez M."/>
            <person name="Wu X."/>
            <person name="de Brujin I."/>
            <person name="Lundin D."/>
            <person name="Andersson A."/>
            <person name="Bertilsson S."/>
            <person name="Dopson M."/>
        </authorList>
    </citation>
    <scope>NUCLEOTIDE SEQUENCE</scope>
    <source>
        <strain evidence="1">TM448A01530</strain>
        <strain evidence="2">TM448B01471</strain>
    </source>
</reference>
<accession>A0A6H1ZQX4</accession>
<dbReference type="EMBL" id="MT144764">
    <property type="protein sequence ID" value="QJH99037.1"/>
    <property type="molecule type" value="Genomic_DNA"/>
</dbReference>
<evidence type="ECO:0000313" key="1">
    <source>
        <dbReference type="EMBL" id="QJA49908.1"/>
    </source>
</evidence>
<gene>
    <name evidence="1" type="ORF">TM448A01530_0007</name>
    <name evidence="2" type="ORF">TM448B01471_0016</name>
</gene>
<proteinExistence type="predicted"/>
<name>A0A6H1ZQX4_9ZZZZ</name>
<organism evidence="1">
    <name type="scientific">viral metagenome</name>
    <dbReference type="NCBI Taxonomy" id="1070528"/>
    <lineage>
        <taxon>unclassified sequences</taxon>
        <taxon>metagenomes</taxon>
        <taxon>organismal metagenomes</taxon>
    </lineage>
</organism>
<evidence type="ECO:0000313" key="2">
    <source>
        <dbReference type="EMBL" id="QJH99037.1"/>
    </source>
</evidence>
<dbReference type="EMBL" id="MT144162">
    <property type="protein sequence ID" value="QJA49908.1"/>
    <property type="molecule type" value="Genomic_DNA"/>
</dbReference>
<protein>
    <submittedName>
        <fullName evidence="1">Uncharacterized protein</fullName>
    </submittedName>
</protein>